<dbReference type="Pfam" id="PF13537">
    <property type="entry name" value="GATase_7"/>
    <property type="match status" value="1"/>
</dbReference>
<dbReference type="PROSITE" id="PS51278">
    <property type="entry name" value="GATASE_TYPE_2"/>
    <property type="match status" value="1"/>
</dbReference>
<dbReference type="PANTHER" id="PTHR11907">
    <property type="entry name" value="AMIDOPHOSPHORIBOSYLTRANSFERASE"/>
    <property type="match status" value="1"/>
</dbReference>
<dbReference type="InterPro" id="IPR000836">
    <property type="entry name" value="PRTase_dom"/>
</dbReference>
<dbReference type="Proteomes" id="UP001271789">
    <property type="component" value="Unassembled WGS sequence"/>
</dbReference>
<dbReference type="GO" id="GO:0006189">
    <property type="term" value="P:'de novo' IMP biosynthetic process"/>
    <property type="evidence" value="ECO:0007669"/>
    <property type="project" value="UniProtKB-UniRule"/>
</dbReference>
<evidence type="ECO:0000256" key="11">
    <source>
        <dbReference type="PIRSR" id="PIRSR000485-3"/>
    </source>
</evidence>
<dbReference type="InterPro" id="IPR029055">
    <property type="entry name" value="Ntn_hydrolases_N"/>
</dbReference>
<feature type="binding site" evidence="7 11">
    <location>
        <position position="447"/>
    </location>
    <ligand>
        <name>[4Fe-4S] cluster</name>
        <dbReference type="ChEBI" id="CHEBI:49883"/>
    </ligand>
</feature>
<keyword evidence="6 7" id="KW-0315">Glutamine amidotransferase</keyword>
<reference evidence="13" key="1">
    <citation type="submission" date="2023-06" db="EMBL/GenBank/DDBJ databases">
        <title>Genome sequence of Methanosarcinaceae archaeon Ag5.</title>
        <authorList>
            <person name="Protasov E."/>
            <person name="Platt K."/>
            <person name="Poehlein A."/>
            <person name="Daniel R."/>
            <person name="Brune A."/>
        </authorList>
    </citation>
    <scope>NUCLEOTIDE SEQUENCE</scope>
    <source>
        <strain evidence="13">Ag5</strain>
    </source>
</reference>
<evidence type="ECO:0000259" key="12">
    <source>
        <dbReference type="PROSITE" id="PS51278"/>
    </source>
</evidence>
<organism evidence="13 14">
    <name type="scientific">Methanolapillus africanus</name>
    <dbReference type="NCBI Taxonomy" id="3028297"/>
    <lineage>
        <taxon>Archaea</taxon>
        <taxon>Methanobacteriati</taxon>
        <taxon>Methanobacteriota</taxon>
        <taxon>Stenosarchaea group</taxon>
        <taxon>Methanomicrobia</taxon>
        <taxon>Methanosarcinales</taxon>
        <taxon>Methanosarcinaceae</taxon>
        <taxon>Methanolapillus</taxon>
    </lineage>
</organism>
<feature type="binding site" evidence="7 11">
    <location>
        <position position="247"/>
    </location>
    <ligand>
        <name>[4Fe-4S] cluster</name>
        <dbReference type="ChEBI" id="CHEBI:49883"/>
    </ligand>
</feature>
<feature type="binding site" evidence="7 10">
    <location>
        <position position="357"/>
    </location>
    <ligand>
        <name>Mg(2+)</name>
        <dbReference type="ChEBI" id="CHEBI:18420"/>
    </ligand>
</feature>
<evidence type="ECO:0000256" key="6">
    <source>
        <dbReference type="ARBA" id="ARBA00022962"/>
    </source>
</evidence>
<keyword evidence="5 7" id="KW-0658">Purine biosynthesis</keyword>
<dbReference type="GO" id="GO:0009113">
    <property type="term" value="P:purine nucleobase biosynthetic process"/>
    <property type="evidence" value="ECO:0007669"/>
    <property type="project" value="UniProtKB-UniRule"/>
</dbReference>
<dbReference type="Gene3D" id="3.40.50.2020">
    <property type="match status" value="1"/>
</dbReference>
<proteinExistence type="inferred from homology"/>
<dbReference type="CDD" id="cd00715">
    <property type="entry name" value="GPATase_N"/>
    <property type="match status" value="1"/>
</dbReference>
<dbReference type="Gene3D" id="3.60.20.10">
    <property type="entry name" value="Glutamine Phosphoribosylpyrophosphate, subunit 1, domain 1"/>
    <property type="match status" value="1"/>
</dbReference>
<name>A0AAE4MII0_9EURY</name>
<evidence type="ECO:0000256" key="9">
    <source>
        <dbReference type="PIRSR" id="PIRSR000485-1"/>
    </source>
</evidence>
<accession>A0AAE4MII0</accession>
<comment type="catalytic activity">
    <reaction evidence="7 8">
        <text>5-phospho-beta-D-ribosylamine + L-glutamate + diphosphate = 5-phospho-alpha-D-ribose 1-diphosphate + L-glutamine + H2O</text>
        <dbReference type="Rhea" id="RHEA:14905"/>
        <dbReference type="ChEBI" id="CHEBI:15377"/>
        <dbReference type="ChEBI" id="CHEBI:29985"/>
        <dbReference type="ChEBI" id="CHEBI:33019"/>
        <dbReference type="ChEBI" id="CHEBI:58017"/>
        <dbReference type="ChEBI" id="CHEBI:58359"/>
        <dbReference type="ChEBI" id="CHEBI:58681"/>
        <dbReference type="EC" id="2.4.2.14"/>
    </reaction>
</comment>
<feature type="binding site" evidence="7 11">
    <location>
        <position position="393"/>
    </location>
    <ligand>
        <name>[4Fe-4S] cluster</name>
        <dbReference type="ChEBI" id="CHEBI:49883"/>
    </ligand>
</feature>
<keyword evidence="7 11" id="KW-0411">Iron-sulfur</keyword>
<feature type="binding site" evidence="7 11">
    <location>
        <position position="444"/>
    </location>
    <ligand>
        <name>[4Fe-4S] cluster</name>
        <dbReference type="ChEBI" id="CHEBI:49883"/>
    </ligand>
</feature>
<evidence type="ECO:0000313" key="14">
    <source>
        <dbReference type="Proteomes" id="UP001271789"/>
    </source>
</evidence>
<feature type="binding site" evidence="7 10">
    <location>
        <position position="294"/>
    </location>
    <ligand>
        <name>Mg(2+)</name>
        <dbReference type="ChEBI" id="CHEBI:18420"/>
    </ligand>
</feature>
<dbReference type="CDD" id="cd06223">
    <property type="entry name" value="PRTases_typeI"/>
    <property type="match status" value="1"/>
</dbReference>
<comment type="cofactor">
    <cofactor evidence="7 10">
        <name>Mg(2+)</name>
        <dbReference type="ChEBI" id="CHEBI:18420"/>
    </cofactor>
    <text evidence="7 10">Binds 1 Mg(2+) ion per subunit.</text>
</comment>
<keyword evidence="7 10" id="KW-0479">Metal-binding</keyword>
<keyword evidence="7 10" id="KW-0460">Magnesium</keyword>
<keyword evidence="4 7" id="KW-0808">Transferase</keyword>
<dbReference type="GO" id="GO:0004044">
    <property type="term" value="F:amidophosphoribosyltransferase activity"/>
    <property type="evidence" value="ECO:0007669"/>
    <property type="project" value="UniProtKB-UniRule"/>
</dbReference>
<evidence type="ECO:0000256" key="5">
    <source>
        <dbReference type="ARBA" id="ARBA00022755"/>
    </source>
</evidence>
<dbReference type="InterPro" id="IPR035584">
    <property type="entry name" value="PurF_N"/>
</dbReference>
<dbReference type="SUPFAM" id="SSF53271">
    <property type="entry name" value="PRTase-like"/>
    <property type="match status" value="1"/>
</dbReference>
<comment type="function">
    <text evidence="7">Catalyzes the formation of phosphoribosylamine from phosphoribosylpyrophosphate (PRPP) and glutamine.</text>
</comment>
<feature type="active site" description="Nucleophile" evidence="7 9">
    <location>
        <position position="5"/>
    </location>
</feature>
<dbReference type="NCBIfam" id="TIGR01134">
    <property type="entry name" value="purF"/>
    <property type="match status" value="1"/>
</dbReference>
<dbReference type="InterPro" id="IPR005854">
    <property type="entry name" value="PurF"/>
</dbReference>
<sequence>MKEECGVAGAILHDPAPPTNIVAFKLYYALYALQHRGQDSTGIVVFDGSKSKSIKSMGLVSEAYSKQKIQDLLGYVGVGHVRNATKGTHNLENCQPFVLNFKGGTIALAHNGSLVNAALLRDELESEGRIFTTDLDVEVIALLLVKELLKHSAVDAIKNVMRRVNGSYSLVIMINGDLYAVRDPFGIKPLCYGEIDGGYAVVSESVALDAINGKFVRDVKSGEILAFTKEGKVESYQTNKEDVAAHCIFEFIYLARPDSIIDGQLVYAARERIGKQLALEHPADADIISPVPDSGIAAAIGYARESKIKYLEGLMKNRYIGRTFILPSQEAREMAVRLKMNTINDNLRDNSVVLVDDSVVRGTTSRRIIDMIKRAGAKEVHLRVASPPIIGPCYLGIDMPTRDELIAVHKTIEGVCAAVNADTIGYLSIDGLVKAIGIDKSRLCLGCVTEQYPVDIPGEKCCRKQCRVDDFIPVQDLK</sequence>
<evidence type="ECO:0000256" key="8">
    <source>
        <dbReference type="PIRNR" id="PIRNR000485"/>
    </source>
</evidence>
<dbReference type="EMBL" id="JAWDKD010000018">
    <property type="protein sequence ID" value="MDV0447195.1"/>
    <property type="molecule type" value="Genomic_DNA"/>
</dbReference>
<dbReference type="InterPro" id="IPR029057">
    <property type="entry name" value="PRTase-like"/>
</dbReference>
<dbReference type="InterPro" id="IPR017932">
    <property type="entry name" value="GATase_2_dom"/>
</dbReference>
<dbReference type="AlphaFoldDB" id="A0AAE4MII0"/>
<keyword evidence="3 7" id="KW-0328">Glycosyltransferase</keyword>
<dbReference type="PIRSF" id="PIRSF000485">
    <property type="entry name" value="Amd_phspho_trans"/>
    <property type="match status" value="1"/>
</dbReference>
<evidence type="ECO:0000256" key="3">
    <source>
        <dbReference type="ARBA" id="ARBA00022676"/>
    </source>
</evidence>
<evidence type="ECO:0000256" key="7">
    <source>
        <dbReference type="HAMAP-Rule" id="MF_01931"/>
    </source>
</evidence>
<comment type="pathway">
    <text evidence="1 7 8">Purine metabolism; IMP biosynthesis via de novo pathway; N(1)-(5-phospho-D-ribosyl)glycinamide from 5-phospho-alpha-D-ribose 1-diphosphate: step 1/2.</text>
</comment>
<evidence type="ECO:0000256" key="2">
    <source>
        <dbReference type="ARBA" id="ARBA00010138"/>
    </source>
</evidence>
<evidence type="ECO:0000256" key="1">
    <source>
        <dbReference type="ARBA" id="ARBA00005209"/>
    </source>
</evidence>
<dbReference type="SUPFAM" id="SSF56235">
    <property type="entry name" value="N-terminal nucleophile aminohydrolases (Ntn hydrolases)"/>
    <property type="match status" value="1"/>
</dbReference>
<evidence type="ECO:0000313" key="13">
    <source>
        <dbReference type="EMBL" id="MDV0447195.1"/>
    </source>
</evidence>
<dbReference type="EC" id="2.4.2.14" evidence="7"/>
<keyword evidence="14" id="KW-1185">Reference proteome</keyword>
<comment type="similarity">
    <text evidence="2 7 8">In the C-terminal section; belongs to the purine/pyrimidine phosphoribosyltransferase family.</text>
</comment>
<comment type="caution">
    <text evidence="13">The sequence shown here is derived from an EMBL/GenBank/DDBJ whole genome shotgun (WGS) entry which is preliminary data.</text>
</comment>
<dbReference type="HAMAP" id="MF_01931">
    <property type="entry name" value="PurF"/>
    <property type="match status" value="1"/>
</dbReference>
<keyword evidence="7 11" id="KW-0408">Iron</keyword>
<protein>
    <recommendedName>
        <fullName evidence="7">Amidophosphoribosyltransferase</fullName>
        <shortName evidence="7">ATase</shortName>
        <ecNumber evidence="7">2.4.2.14</ecNumber>
    </recommendedName>
    <alternativeName>
        <fullName evidence="7">Glutamine phosphoribosylpyrophosphate amidotransferase</fullName>
        <shortName evidence="7">GPATase</shortName>
    </alternativeName>
</protein>
<comment type="cofactor">
    <cofactor evidence="7 11">
        <name>[4Fe-4S] cluster</name>
        <dbReference type="ChEBI" id="CHEBI:49883"/>
    </cofactor>
    <text evidence="7 11">Binds 1 [4Fe-4S] cluster per subunit.</text>
</comment>
<evidence type="ECO:0000256" key="10">
    <source>
        <dbReference type="PIRSR" id="PIRSR000485-2"/>
    </source>
</evidence>
<dbReference type="RefSeq" id="WP_338099620.1">
    <property type="nucleotide sequence ID" value="NZ_JAWDKD010000018.1"/>
</dbReference>
<keyword evidence="7" id="KW-0004">4Fe-4S</keyword>
<dbReference type="GO" id="GO:0000287">
    <property type="term" value="F:magnesium ion binding"/>
    <property type="evidence" value="ECO:0007669"/>
    <property type="project" value="UniProtKB-UniRule"/>
</dbReference>
<dbReference type="GO" id="GO:0051539">
    <property type="term" value="F:4 iron, 4 sulfur cluster binding"/>
    <property type="evidence" value="ECO:0007669"/>
    <property type="project" value="UniProtKB-KW"/>
</dbReference>
<evidence type="ECO:0000256" key="4">
    <source>
        <dbReference type="ARBA" id="ARBA00022679"/>
    </source>
</evidence>
<gene>
    <name evidence="7 13" type="primary">purF</name>
    <name evidence="13" type="ORF">MsAg5_10740</name>
</gene>
<feature type="domain" description="Glutamine amidotransferase type-2" evidence="12">
    <location>
        <begin position="5"/>
        <end position="230"/>
    </location>
</feature>
<feature type="binding site" evidence="7 10">
    <location>
        <position position="356"/>
    </location>
    <ligand>
        <name>Mg(2+)</name>
        <dbReference type="ChEBI" id="CHEBI:18420"/>
    </ligand>
</feature>